<feature type="transmembrane region" description="Helical" evidence="2">
    <location>
        <begin position="213"/>
        <end position="235"/>
    </location>
</feature>
<dbReference type="CDD" id="cd00082">
    <property type="entry name" value="HisKA"/>
    <property type="match status" value="1"/>
</dbReference>
<keyword evidence="1" id="KW-0597">Phosphoprotein</keyword>
<comment type="caution">
    <text evidence="4">The sequence shown here is derived from an EMBL/GenBank/DDBJ whole genome shotgun (WGS) entry which is preliminary data.</text>
</comment>
<sequence>MKISSLSLHSKFLVGLAVASMVIAFILAAGFYVHIRHVLEGEIEDKAKLVFAQVDSIQHYVRQVLRPRMYEELNDSFVIEAMSSSFISRHIMGKVNDDAGPYIYRRVAVNSRNPDFEARPEELALLSTFQEDPDRVLWQGYRELGGVEYFVMARPVSFDASCMYCHGRPEDAPRELIDLYGTRGFGHAEGAVDGLDLVGVPFTAAVVQIQGAVMSYLVIFCTAMLLFFASTNLVFKRVVVNNLKVLTSLFKRNFSDDKGTELLRQVEKGDEIDTMIQGMERLGEHLYETRAQLQDYAANLEHKVADRTRELGREARSREADVNLFVHLLAGLNRSQTRAELWRQSLPPIVDRFNLEKAAYVCALSTHSSYSWPPCDRDPELPQDWLSLLSECRVVVTEGRAFIPVESSQGYTEGLLCLYRKEGAVFRPQDHEVLRALGRQLGVAVENLNALDNLMRHMDNLQSVFEGISDPLLLVDRSGRAVTGNQAARTLAQELGGPEAEQGNLLPLLCAGHGEGADCDLGRALAGDGFVSREVSHSGRMFAVSFYPVQSARDAGPDRIIVAVRDVTAEKDLMAQMTRSEKLASVGKLAAGLAHEINNPLGVILCYAELLKAGLTDPQQRQDLEVIMKHTRQAQRVLRDLLNFARPKAGTAKPVDLAAEAASVVQVFGIKAEKRGVRLRLEALGGGAPLVRMAPHALEHILANLLLNALDVVPDNTGDILVQTVAEADSGEVVLRVEDNGPGIPPADLPRIFDPFYTTKEVNKGTGLGLTVVYGFVSDLGGRIEAGNRKEGGAVFDIRLPVAAPDKPGVEEAA</sequence>
<gene>
    <name evidence="4" type="ORF">ASZ90_001242</name>
</gene>
<name>A0A0W8G6X1_9ZZZZ</name>
<dbReference type="PANTHER" id="PTHR43065">
    <property type="entry name" value="SENSOR HISTIDINE KINASE"/>
    <property type="match status" value="1"/>
</dbReference>
<dbReference type="InterPro" id="IPR021796">
    <property type="entry name" value="Tll0287-like_dom"/>
</dbReference>
<dbReference type="Pfam" id="PF00512">
    <property type="entry name" value="HisKA"/>
    <property type="match status" value="1"/>
</dbReference>
<reference evidence="4" key="1">
    <citation type="journal article" date="2015" name="Proc. Natl. Acad. Sci. U.S.A.">
        <title>Networks of energetic and metabolic interactions define dynamics in microbial communities.</title>
        <authorList>
            <person name="Embree M."/>
            <person name="Liu J.K."/>
            <person name="Al-Bassam M.M."/>
            <person name="Zengler K."/>
        </authorList>
    </citation>
    <scope>NUCLEOTIDE SEQUENCE</scope>
</reference>
<proteinExistence type="predicted"/>
<dbReference type="SUPFAM" id="SSF55874">
    <property type="entry name" value="ATPase domain of HSP90 chaperone/DNA topoisomerase II/histidine kinase"/>
    <property type="match status" value="1"/>
</dbReference>
<dbReference type="PRINTS" id="PR00344">
    <property type="entry name" value="BCTRLSENSOR"/>
</dbReference>
<dbReference type="AlphaFoldDB" id="A0A0W8G6X1"/>
<dbReference type="Gene3D" id="1.10.287.130">
    <property type="match status" value="1"/>
</dbReference>
<dbReference type="InterPro" id="IPR036097">
    <property type="entry name" value="HisK_dim/P_sf"/>
</dbReference>
<feature type="transmembrane region" description="Helical" evidence="2">
    <location>
        <begin position="12"/>
        <end position="33"/>
    </location>
</feature>
<accession>A0A0W8G6X1</accession>
<keyword evidence="2" id="KW-0812">Transmembrane</keyword>
<dbReference type="PROSITE" id="PS50109">
    <property type="entry name" value="HIS_KIN"/>
    <property type="match status" value="1"/>
</dbReference>
<dbReference type="EMBL" id="LNQE01000163">
    <property type="protein sequence ID" value="KUG28877.1"/>
    <property type="molecule type" value="Genomic_DNA"/>
</dbReference>
<dbReference type="PANTHER" id="PTHR43065:SF42">
    <property type="entry name" value="TWO-COMPONENT SENSOR PPRA"/>
    <property type="match status" value="1"/>
</dbReference>
<evidence type="ECO:0000259" key="3">
    <source>
        <dbReference type="PROSITE" id="PS50109"/>
    </source>
</evidence>
<evidence type="ECO:0000256" key="2">
    <source>
        <dbReference type="SAM" id="Phobius"/>
    </source>
</evidence>
<keyword evidence="2" id="KW-0472">Membrane</keyword>
<keyword evidence="2" id="KW-1133">Transmembrane helix</keyword>
<dbReference type="Pfam" id="PF08448">
    <property type="entry name" value="PAS_4"/>
    <property type="match status" value="1"/>
</dbReference>
<dbReference type="SMART" id="SM00387">
    <property type="entry name" value="HATPase_c"/>
    <property type="match status" value="1"/>
</dbReference>
<dbReference type="InterPro" id="IPR005467">
    <property type="entry name" value="His_kinase_dom"/>
</dbReference>
<evidence type="ECO:0000256" key="1">
    <source>
        <dbReference type="ARBA" id="ARBA00022553"/>
    </source>
</evidence>
<evidence type="ECO:0000313" key="4">
    <source>
        <dbReference type="EMBL" id="KUG28877.1"/>
    </source>
</evidence>
<dbReference type="InterPro" id="IPR004358">
    <property type="entry name" value="Sig_transdc_His_kin-like_C"/>
</dbReference>
<keyword evidence="4" id="KW-0418">Kinase</keyword>
<dbReference type="InterPro" id="IPR003661">
    <property type="entry name" value="HisK_dim/P_dom"/>
</dbReference>
<dbReference type="Pfam" id="PF02518">
    <property type="entry name" value="HATPase_c"/>
    <property type="match status" value="1"/>
</dbReference>
<dbReference type="GO" id="GO:0000155">
    <property type="term" value="F:phosphorelay sensor kinase activity"/>
    <property type="evidence" value="ECO:0007669"/>
    <property type="project" value="InterPro"/>
</dbReference>
<dbReference type="InterPro" id="IPR036890">
    <property type="entry name" value="HATPase_C_sf"/>
</dbReference>
<dbReference type="SUPFAM" id="SSF47384">
    <property type="entry name" value="Homodimeric domain of signal transducing histidine kinase"/>
    <property type="match status" value="1"/>
</dbReference>
<protein>
    <submittedName>
        <fullName evidence="4">Sensor histidine kinase</fullName>
    </submittedName>
</protein>
<keyword evidence="4" id="KW-0808">Transferase</keyword>
<dbReference type="InterPro" id="IPR003594">
    <property type="entry name" value="HATPase_dom"/>
</dbReference>
<feature type="domain" description="Histidine kinase" evidence="3">
    <location>
        <begin position="592"/>
        <end position="804"/>
    </location>
</feature>
<dbReference type="InterPro" id="IPR035965">
    <property type="entry name" value="PAS-like_dom_sf"/>
</dbReference>
<dbReference type="Gene3D" id="3.30.565.10">
    <property type="entry name" value="Histidine kinase-like ATPase, C-terminal domain"/>
    <property type="match status" value="1"/>
</dbReference>
<organism evidence="4">
    <name type="scientific">hydrocarbon metagenome</name>
    <dbReference type="NCBI Taxonomy" id="938273"/>
    <lineage>
        <taxon>unclassified sequences</taxon>
        <taxon>metagenomes</taxon>
        <taxon>ecological metagenomes</taxon>
    </lineage>
</organism>
<dbReference type="Pfam" id="PF11845">
    <property type="entry name" value="Tll0287-like"/>
    <property type="match status" value="1"/>
</dbReference>
<dbReference type="SMART" id="SM00388">
    <property type="entry name" value="HisKA"/>
    <property type="match status" value="1"/>
</dbReference>
<dbReference type="SUPFAM" id="SSF55781">
    <property type="entry name" value="GAF domain-like"/>
    <property type="match status" value="1"/>
</dbReference>
<dbReference type="Gene3D" id="3.30.450.20">
    <property type="entry name" value="PAS domain"/>
    <property type="match status" value="1"/>
</dbReference>
<dbReference type="InterPro" id="IPR013656">
    <property type="entry name" value="PAS_4"/>
</dbReference>
<dbReference type="SUPFAM" id="SSF55785">
    <property type="entry name" value="PYP-like sensor domain (PAS domain)"/>
    <property type="match status" value="1"/>
</dbReference>